<dbReference type="EMBL" id="JAOB01000029">
    <property type="protein sequence ID" value="EUA56717.1"/>
    <property type="molecule type" value="Genomic_DNA"/>
</dbReference>
<protein>
    <submittedName>
        <fullName evidence="3">FtsK/SpoIIIE family protein</fullName>
    </submittedName>
</protein>
<proteinExistence type="predicted"/>
<dbReference type="Pfam" id="PF01580">
    <property type="entry name" value="FtsK_SpoIIIE"/>
    <property type="match status" value="1"/>
</dbReference>
<sequence>MTTRGIGALIAAVTGAAKVERLSRLPEQVALTQVIEAFDRTAEAADPFNVPFAIGESALQPVALPTRMVPNMLVMGRQLCGKTTTLAAFGQAITTRFGPDQAQITIIDPKTTLIGKIRGPHVRAYAYTADDIDAVISELAELLRDRLPPSGLSQEELLNRKPWEGAHHFVLIDDEHELRPHNQVMKPAATAPLWPFIERSREVGLHVIAARLPGNWASQVVMNPFLQKLTGSRSPTLFMDNDPANVKVYGRISAQQLPPGRGLLVTTDGEIEGCWSAHLGIRSRANCAAAAVTAESMSTSLRDAVSSHYFAGTACRPTGGTHMTGFLGVTPEAVNLSSVTEMVISGEVAANNAAGLPPSPAQYLWCPRPTTRHSHPR</sequence>
<gene>
    <name evidence="3" type="ORF">I553_8771</name>
</gene>
<evidence type="ECO:0000256" key="1">
    <source>
        <dbReference type="PROSITE-ProRule" id="PRU00289"/>
    </source>
</evidence>
<dbReference type="Gene3D" id="3.40.50.300">
    <property type="entry name" value="P-loop containing nucleotide triphosphate hydrolases"/>
    <property type="match status" value="1"/>
</dbReference>
<keyword evidence="1" id="KW-0547">Nucleotide-binding</keyword>
<dbReference type="PROSITE" id="PS50901">
    <property type="entry name" value="FTSK"/>
    <property type="match status" value="1"/>
</dbReference>
<accession>X8CK19</accession>
<feature type="domain" description="FtsK" evidence="2">
    <location>
        <begin position="59"/>
        <end position="245"/>
    </location>
</feature>
<name>X8CK19_MYCXE</name>
<organism evidence="3">
    <name type="scientific">Mycobacterium xenopi 4042</name>
    <dbReference type="NCBI Taxonomy" id="1299334"/>
    <lineage>
        <taxon>Bacteria</taxon>
        <taxon>Bacillati</taxon>
        <taxon>Actinomycetota</taxon>
        <taxon>Actinomycetes</taxon>
        <taxon>Mycobacteriales</taxon>
        <taxon>Mycobacteriaceae</taxon>
        <taxon>Mycobacterium</taxon>
    </lineage>
</organism>
<dbReference type="PATRIC" id="fig|1299334.3.peg.2862"/>
<dbReference type="GO" id="GO:0003677">
    <property type="term" value="F:DNA binding"/>
    <property type="evidence" value="ECO:0007669"/>
    <property type="project" value="InterPro"/>
</dbReference>
<dbReference type="InterPro" id="IPR002543">
    <property type="entry name" value="FtsK_dom"/>
</dbReference>
<dbReference type="SUPFAM" id="SSF52540">
    <property type="entry name" value="P-loop containing nucleoside triphosphate hydrolases"/>
    <property type="match status" value="1"/>
</dbReference>
<feature type="binding site" evidence="1">
    <location>
        <begin position="76"/>
        <end position="83"/>
    </location>
    <ligand>
        <name>ATP</name>
        <dbReference type="ChEBI" id="CHEBI:30616"/>
    </ligand>
</feature>
<dbReference type="AlphaFoldDB" id="X8CK19"/>
<dbReference type="GO" id="GO:0005524">
    <property type="term" value="F:ATP binding"/>
    <property type="evidence" value="ECO:0007669"/>
    <property type="project" value="UniProtKB-UniRule"/>
</dbReference>
<evidence type="ECO:0000259" key="2">
    <source>
        <dbReference type="PROSITE" id="PS50901"/>
    </source>
</evidence>
<comment type="caution">
    <text evidence="3">The sequence shown here is derived from an EMBL/GenBank/DDBJ whole genome shotgun (WGS) entry which is preliminary data.</text>
</comment>
<keyword evidence="1" id="KW-0067">ATP-binding</keyword>
<dbReference type="InterPro" id="IPR027417">
    <property type="entry name" value="P-loop_NTPase"/>
</dbReference>
<evidence type="ECO:0000313" key="3">
    <source>
        <dbReference type="EMBL" id="EUA56717.1"/>
    </source>
</evidence>
<reference evidence="3" key="1">
    <citation type="submission" date="2014-01" db="EMBL/GenBank/DDBJ databases">
        <authorList>
            <person name="Brown-Elliot B."/>
            <person name="Wallace R."/>
            <person name="Lenaerts A."/>
            <person name="Ordway D."/>
            <person name="DeGroote M.A."/>
            <person name="Parker T."/>
            <person name="Sizemore C."/>
            <person name="Tallon L.J."/>
            <person name="Sadzewicz L.K."/>
            <person name="Sengamalay N."/>
            <person name="Fraser C.M."/>
            <person name="Hine E."/>
            <person name="Shefchek K.A."/>
            <person name="Das S.P."/>
            <person name="Tettelin H."/>
        </authorList>
    </citation>
    <scope>NUCLEOTIDE SEQUENCE [LARGE SCALE GENOMIC DNA]</scope>
    <source>
        <strain evidence="3">4042</strain>
    </source>
</reference>